<dbReference type="SUPFAM" id="SSF54695">
    <property type="entry name" value="POZ domain"/>
    <property type="match status" value="1"/>
</dbReference>
<protein>
    <submittedName>
        <fullName evidence="2">BTB/POZ protein</fullName>
    </submittedName>
</protein>
<comment type="caution">
    <text evidence="2">The sequence shown here is derived from an EMBL/GenBank/DDBJ whole genome shotgun (WGS) entry which is preliminary data.</text>
</comment>
<gene>
    <name evidence="2" type="ORF">C2G38_27317</name>
</gene>
<evidence type="ECO:0000259" key="1">
    <source>
        <dbReference type="PROSITE" id="PS50097"/>
    </source>
</evidence>
<sequence>MTLKLFEQFSQDFTQLLESEYDYNVVIEVGERPNNQIFRGHSAILYQRSLYFRQNLANTPKENNIIEIKLPHVSVKLFNIIIKYIYGGIVSLENFEISTIFDLLIVANEFNLTELTKLLQSHLIDNHASWLRLNFYRIYQISFLNENFEYLQKFCNNILVKHPRIIFNSDDFINLHENALIELLKNDDLQMEESEIWDKVILWGKAKIQNLPLNLNKWTDENFMSLKTTLHHCLPYIRYFHIPNKEIMEKIKPYHNILEESLWEDIISKSLNPETPINSLILPPRKKESTQLPPRETTNQIKFESFESFIYSWGINENMKTPPLTIKSIRKLKNEEHKMVDYEQNSPYEVETCYVDSRYTYNILLS</sequence>
<evidence type="ECO:0000313" key="3">
    <source>
        <dbReference type="Proteomes" id="UP000266673"/>
    </source>
</evidence>
<dbReference type="Proteomes" id="UP000266673">
    <property type="component" value="Unassembled WGS sequence"/>
</dbReference>
<keyword evidence="3" id="KW-1185">Reference proteome</keyword>
<accession>A0A397W4T1</accession>
<dbReference type="Pfam" id="PF00651">
    <property type="entry name" value="BTB"/>
    <property type="match status" value="1"/>
</dbReference>
<dbReference type="InterPro" id="IPR011333">
    <property type="entry name" value="SKP1/BTB/POZ_sf"/>
</dbReference>
<dbReference type="OrthoDB" id="45365at2759"/>
<proteinExistence type="predicted"/>
<feature type="domain" description="BTB" evidence="1">
    <location>
        <begin position="23"/>
        <end position="94"/>
    </location>
</feature>
<name>A0A397W4T1_9GLOM</name>
<dbReference type="InterPro" id="IPR011705">
    <property type="entry name" value="BACK"/>
</dbReference>
<dbReference type="InterPro" id="IPR052407">
    <property type="entry name" value="BTB_POZ_domain_cont_9"/>
</dbReference>
<evidence type="ECO:0000313" key="2">
    <source>
        <dbReference type="EMBL" id="RIB27283.1"/>
    </source>
</evidence>
<dbReference type="AlphaFoldDB" id="A0A397W4T1"/>
<dbReference type="Pfam" id="PF07707">
    <property type="entry name" value="BACK"/>
    <property type="match status" value="1"/>
</dbReference>
<dbReference type="PANTHER" id="PTHR46306:SF1">
    <property type="entry name" value="BTB_POZ DOMAIN-CONTAINING PROTEIN 9"/>
    <property type="match status" value="1"/>
</dbReference>
<reference evidence="2 3" key="1">
    <citation type="submission" date="2018-06" db="EMBL/GenBank/DDBJ databases">
        <title>Comparative genomics reveals the genomic features of Rhizophagus irregularis, R. cerebriforme, R. diaphanum and Gigaspora rosea, and their symbiotic lifestyle signature.</title>
        <authorList>
            <person name="Morin E."/>
            <person name="San Clemente H."/>
            <person name="Chen E.C.H."/>
            <person name="De La Providencia I."/>
            <person name="Hainaut M."/>
            <person name="Kuo A."/>
            <person name="Kohler A."/>
            <person name="Murat C."/>
            <person name="Tang N."/>
            <person name="Roy S."/>
            <person name="Loubradou J."/>
            <person name="Henrissat B."/>
            <person name="Grigoriev I.V."/>
            <person name="Corradi N."/>
            <person name="Roux C."/>
            <person name="Martin F.M."/>
        </authorList>
    </citation>
    <scope>NUCLEOTIDE SEQUENCE [LARGE SCALE GENOMIC DNA]</scope>
    <source>
        <strain evidence="2 3">DAOM 194757</strain>
    </source>
</reference>
<dbReference type="PROSITE" id="PS50097">
    <property type="entry name" value="BTB"/>
    <property type="match status" value="1"/>
</dbReference>
<dbReference type="EMBL" id="QKWP01000103">
    <property type="protein sequence ID" value="RIB27283.1"/>
    <property type="molecule type" value="Genomic_DNA"/>
</dbReference>
<dbReference type="Gene3D" id="3.30.710.10">
    <property type="entry name" value="Potassium Channel Kv1.1, Chain A"/>
    <property type="match status" value="1"/>
</dbReference>
<dbReference type="InterPro" id="IPR000210">
    <property type="entry name" value="BTB/POZ_dom"/>
</dbReference>
<dbReference type="GO" id="GO:0005737">
    <property type="term" value="C:cytoplasm"/>
    <property type="evidence" value="ECO:0007669"/>
    <property type="project" value="TreeGrafter"/>
</dbReference>
<dbReference type="PANTHER" id="PTHR46306">
    <property type="entry name" value="BTB/POZ DOMAIN-CONTAINING PROTEIN 9"/>
    <property type="match status" value="1"/>
</dbReference>
<dbReference type="SMART" id="SM00225">
    <property type="entry name" value="BTB"/>
    <property type="match status" value="1"/>
</dbReference>
<dbReference type="Gene3D" id="1.25.40.420">
    <property type="match status" value="1"/>
</dbReference>
<organism evidence="2 3">
    <name type="scientific">Gigaspora rosea</name>
    <dbReference type="NCBI Taxonomy" id="44941"/>
    <lineage>
        <taxon>Eukaryota</taxon>
        <taxon>Fungi</taxon>
        <taxon>Fungi incertae sedis</taxon>
        <taxon>Mucoromycota</taxon>
        <taxon>Glomeromycotina</taxon>
        <taxon>Glomeromycetes</taxon>
        <taxon>Diversisporales</taxon>
        <taxon>Gigasporaceae</taxon>
        <taxon>Gigaspora</taxon>
    </lineage>
</organism>